<dbReference type="PROSITE" id="PS51257">
    <property type="entry name" value="PROKAR_LIPOPROTEIN"/>
    <property type="match status" value="1"/>
</dbReference>
<organism evidence="2 3">
    <name type="scientific">Pandoraea pneumonica</name>
    <dbReference type="NCBI Taxonomy" id="2508299"/>
    <lineage>
        <taxon>Bacteria</taxon>
        <taxon>Pseudomonadati</taxon>
        <taxon>Pseudomonadota</taxon>
        <taxon>Betaproteobacteria</taxon>
        <taxon>Burkholderiales</taxon>
        <taxon>Burkholderiaceae</taxon>
        <taxon>Pandoraea</taxon>
    </lineage>
</organism>
<feature type="chain" id="PRO_5022953199" evidence="1">
    <location>
        <begin position="28"/>
        <end position="73"/>
    </location>
</feature>
<reference evidence="2 3" key="1">
    <citation type="submission" date="2019-08" db="EMBL/GenBank/DDBJ databases">
        <authorList>
            <person name="Peeters C."/>
        </authorList>
    </citation>
    <scope>NUCLEOTIDE SEQUENCE [LARGE SCALE GENOMIC DNA]</scope>
    <source>
        <strain evidence="2 3">LMG 31114</strain>
    </source>
</reference>
<keyword evidence="1" id="KW-0732">Signal</keyword>
<proteinExistence type="predicted"/>
<dbReference type="EMBL" id="CABPSK010000001">
    <property type="protein sequence ID" value="VVD74197.1"/>
    <property type="molecule type" value="Genomic_DNA"/>
</dbReference>
<accession>A0A5E4SEW5</accession>
<dbReference type="GeneID" id="300402831"/>
<dbReference type="Proteomes" id="UP000366945">
    <property type="component" value="Unassembled WGS sequence"/>
</dbReference>
<protein>
    <submittedName>
        <fullName evidence="2">Uncharacterized protein</fullName>
    </submittedName>
</protein>
<evidence type="ECO:0000313" key="2">
    <source>
        <dbReference type="EMBL" id="VVD74197.1"/>
    </source>
</evidence>
<evidence type="ECO:0000256" key="1">
    <source>
        <dbReference type="SAM" id="SignalP"/>
    </source>
</evidence>
<sequence length="73" mass="7554">MFGKSLPQVRRLPLCAAFLVVSLTGCAGLQTSDTASSANASVTAVAQAPSARTLQVAAILGQQRDLELKRLSP</sequence>
<dbReference type="AlphaFoldDB" id="A0A5E4SEW5"/>
<evidence type="ECO:0000313" key="3">
    <source>
        <dbReference type="Proteomes" id="UP000366945"/>
    </source>
</evidence>
<keyword evidence="3" id="KW-1185">Reference proteome</keyword>
<name>A0A5E4SEW5_9BURK</name>
<gene>
    <name evidence="2" type="ORF">PPN31114_00772</name>
</gene>
<feature type="signal peptide" evidence="1">
    <location>
        <begin position="1"/>
        <end position="27"/>
    </location>
</feature>
<dbReference type="RefSeq" id="WP_150678142.1">
    <property type="nucleotide sequence ID" value="NZ_CABPSK010000001.1"/>
</dbReference>